<accession>A0A0G1JGI3</accession>
<name>A0A0G1JGI3_9BACT</name>
<gene>
    <name evidence="1" type="ORF">UW63_C0025G0002</name>
</gene>
<proteinExistence type="predicted"/>
<evidence type="ECO:0000313" key="2">
    <source>
        <dbReference type="Proteomes" id="UP000034154"/>
    </source>
</evidence>
<dbReference type="EMBL" id="LCJB01000025">
    <property type="protein sequence ID" value="KKT70455.1"/>
    <property type="molecule type" value="Genomic_DNA"/>
</dbReference>
<reference evidence="1 2" key="1">
    <citation type="journal article" date="2015" name="Nature">
        <title>rRNA introns, odd ribosomes, and small enigmatic genomes across a large radiation of phyla.</title>
        <authorList>
            <person name="Brown C.T."/>
            <person name="Hug L.A."/>
            <person name="Thomas B.C."/>
            <person name="Sharon I."/>
            <person name="Castelle C.J."/>
            <person name="Singh A."/>
            <person name="Wilkins M.J."/>
            <person name="Williams K.H."/>
            <person name="Banfield J.F."/>
        </authorList>
    </citation>
    <scope>NUCLEOTIDE SEQUENCE [LARGE SCALE GENOMIC DNA]</scope>
</reference>
<dbReference type="Proteomes" id="UP000034154">
    <property type="component" value="Unassembled WGS sequence"/>
</dbReference>
<organism evidence="1 2">
    <name type="scientific">Candidatus Uhrbacteria bacterium GW2011_GWF2_44_350</name>
    <dbReference type="NCBI Taxonomy" id="1619000"/>
    <lineage>
        <taxon>Bacteria</taxon>
        <taxon>Candidatus Uhriibacteriota</taxon>
    </lineage>
</organism>
<sequence>MNIEKTLLIVPANDAEAAMIIQLAKKIKLPMVISHQPHGATLDREPGVLEKIKISGARRVVIVEIPGVKTEEKIKKLGVQIKIIDHHHYQNLNRKKIKSSLEQFLQMFNLTDARLESLGFSSRLVRGIGIQDRGFVNGLERAGYSKDEIKKVFAYQKKLLRPFIDPTEEKKYELAAQAAWKNRKEWNGYAIVIGQTKEGFRRHLSAHVYQKLGRVVSIILDERGRGVISVQDSPAAARLFKKFGGFTFGEKGNWGYKNGRGKRKVSLDDVKKELE</sequence>
<dbReference type="AlphaFoldDB" id="A0A0G1JGI3"/>
<comment type="caution">
    <text evidence="1">The sequence shown here is derived from an EMBL/GenBank/DDBJ whole genome shotgun (WGS) entry which is preliminary data.</text>
</comment>
<protein>
    <submittedName>
        <fullName evidence="1">Uncharacterized protein</fullName>
    </submittedName>
</protein>
<evidence type="ECO:0000313" key="1">
    <source>
        <dbReference type="EMBL" id="KKT70455.1"/>
    </source>
</evidence>